<evidence type="ECO:0000256" key="9">
    <source>
        <dbReference type="ARBA" id="ARBA00030781"/>
    </source>
</evidence>
<accession>A0A4P7XKF9</accession>
<evidence type="ECO:0000313" key="13">
    <source>
        <dbReference type="Proteomes" id="UP000298049"/>
    </source>
</evidence>
<evidence type="ECO:0000256" key="7">
    <source>
        <dbReference type="ARBA" id="ARBA00029745"/>
    </source>
</evidence>
<name>A0A4P7XKF9_9ALTE</name>
<dbReference type="EMBL" id="CP031093">
    <property type="protein sequence ID" value="QCF27375.1"/>
    <property type="molecule type" value="Genomic_DNA"/>
</dbReference>
<dbReference type="EC" id="2.8.1.12" evidence="3"/>
<evidence type="ECO:0000256" key="6">
    <source>
        <dbReference type="ARBA" id="ARBA00026066"/>
    </source>
</evidence>
<evidence type="ECO:0000256" key="10">
    <source>
        <dbReference type="ARBA" id="ARBA00032474"/>
    </source>
</evidence>
<evidence type="ECO:0000256" key="4">
    <source>
        <dbReference type="ARBA" id="ARBA00013858"/>
    </source>
</evidence>
<dbReference type="KEGG" id="hmi:soil367_16365"/>
<dbReference type="InterPro" id="IPR003448">
    <property type="entry name" value="Mopterin_biosynth_MoaE"/>
</dbReference>
<comment type="pathway">
    <text evidence="1">Cofactor biosynthesis; molybdopterin biosynthesis.</text>
</comment>
<evidence type="ECO:0000256" key="3">
    <source>
        <dbReference type="ARBA" id="ARBA00011950"/>
    </source>
</evidence>
<evidence type="ECO:0000256" key="5">
    <source>
        <dbReference type="ARBA" id="ARBA00023150"/>
    </source>
</evidence>
<comment type="similarity">
    <text evidence="2">Belongs to the MoaE family.</text>
</comment>
<dbReference type="CDD" id="cd00756">
    <property type="entry name" value="MoaE"/>
    <property type="match status" value="1"/>
</dbReference>
<proteinExistence type="inferred from homology"/>
<dbReference type="UniPathway" id="UPA00344"/>
<sequence length="154" mass="17029">MSPVIRVKVGPEPFDPAAETAILERSTANVGAVCTFTGLVRVTGDQAGVRGLKVEHYPGMTERAIEALCQKAAQRWGITAISVIHRVGALAVGERIVFVGTGSEHRSDAFSACEYLMDHLKTEAPFWKKEWTAHDSRWVVQKQQDIARARRWDA</sequence>
<evidence type="ECO:0000256" key="8">
    <source>
        <dbReference type="ARBA" id="ARBA00030407"/>
    </source>
</evidence>
<gene>
    <name evidence="12" type="ORF">soil367_16365</name>
</gene>
<dbReference type="GO" id="GO:0030366">
    <property type="term" value="F:molybdopterin synthase activity"/>
    <property type="evidence" value="ECO:0007669"/>
    <property type="project" value="UniProtKB-EC"/>
</dbReference>
<protein>
    <recommendedName>
        <fullName evidence="4">Molybdopterin synthase catalytic subunit</fullName>
        <ecNumber evidence="3">2.8.1.12</ecNumber>
    </recommendedName>
    <alternativeName>
        <fullName evidence="9">MPT synthase subunit 2</fullName>
    </alternativeName>
    <alternativeName>
        <fullName evidence="7">Molybdenum cofactor biosynthesis protein E</fullName>
    </alternativeName>
    <alternativeName>
        <fullName evidence="8">Molybdopterin-converting factor large subunit</fullName>
    </alternativeName>
    <alternativeName>
        <fullName evidence="10">Molybdopterin-converting factor subunit 2</fullName>
    </alternativeName>
</protein>
<dbReference type="RefSeq" id="WP_136550086.1">
    <property type="nucleotide sequence ID" value="NZ_CP031093.1"/>
</dbReference>
<dbReference type="SUPFAM" id="SSF54690">
    <property type="entry name" value="Molybdopterin synthase subunit MoaE"/>
    <property type="match status" value="1"/>
</dbReference>
<evidence type="ECO:0000256" key="1">
    <source>
        <dbReference type="ARBA" id="ARBA00005046"/>
    </source>
</evidence>
<dbReference type="OrthoDB" id="9803224at2"/>
<dbReference type="Pfam" id="PF02391">
    <property type="entry name" value="MoaE"/>
    <property type="match status" value="1"/>
</dbReference>
<reference evidence="12 13" key="1">
    <citation type="submission" date="2018-07" db="EMBL/GenBank/DDBJ databases">
        <title>Marsedoiliclastica nanhaica gen. nov. sp. nov., a novel marine hydrocarbonoclastic bacterium isolated from an in-situ enriched hydrocarbon-degrading consortium in deep-sea sediment.</title>
        <authorList>
            <person name="Dong C."/>
            <person name="Ma T."/>
            <person name="Liu R."/>
            <person name="Shao Z."/>
        </authorList>
    </citation>
    <scope>NUCLEOTIDE SEQUENCE [LARGE SCALE GENOMIC DNA]</scope>
    <source>
        <strain evidence="13">soil36-7</strain>
    </source>
</reference>
<dbReference type="AlphaFoldDB" id="A0A4P7XKF9"/>
<dbReference type="Gene3D" id="3.90.1170.40">
    <property type="entry name" value="Molybdopterin biosynthesis MoaE subunit"/>
    <property type="match status" value="1"/>
</dbReference>
<organism evidence="12 13">
    <name type="scientific">Hydrocarboniclastica marina</name>
    <dbReference type="NCBI Taxonomy" id="2259620"/>
    <lineage>
        <taxon>Bacteria</taxon>
        <taxon>Pseudomonadati</taxon>
        <taxon>Pseudomonadota</taxon>
        <taxon>Gammaproteobacteria</taxon>
        <taxon>Alteromonadales</taxon>
        <taxon>Alteromonadaceae</taxon>
        <taxon>Hydrocarboniclastica</taxon>
    </lineage>
</organism>
<evidence type="ECO:0000256" key="11">
    <source>
        <dbReference type="ARBA" id="ARBA00049878"/>
    </source>
</evidence>
<keyword evidence="5" id="KW-0501">Molybdenum cofactor biosynthesis</keyword>
<dbReference type="InterPro" id="IPR036563">
    <property type="entry name" value="MoaE_sf"/>
</dbReference>
<evidence type="ECO:0000256" key="2">
    <source>
        <dbReference type="ARBA" id="ARBA00005426"/>
    </source>
</evidence>
<dbReference type="GO" id="GO:0006777">
    <property type="term" value="P:Mo-molybdopterin cofactor biosynthetic process"/>
    <property type="evidence" value="ECO:0007669"/>
    <property type="project" value="UniProtKB-KW"/>
</dbReference>
<dbReference type="Proteomes" id="UP000298049">
    <property type="component" value="Chromosome"/>
</dbReference>
<dbReference type="PANTHER" id="PTHR23404">
    <property type="entry name" value="MOLYBDOPTERIN SYNTHASE RELATED"/>
    <property type="match status" value="1"/>
</dbReference>
<comment type="subunit">
    <text evidence="6">Heterotetramer of 2 MoaD subunits and 2 MoaE subunits. Also stable as homodimer. The enzyme changes between these two forms during catalysis.</text>
</comment>
<evidence type="ECO:0000313" key="12">
    <source>
        <dbReference type="EMBL" id="QCF27375.1"/>
    </source>
</evidence>
<comment type="catalytic activity">
    <reaction evidence="11">
        <text>2 [molybdopterin-synthase sulfur-carrier protein]-C-terminal-Gly-aminoethanethioate + cyclic pyranopterin phosphate + H2O = molybdopterin + 2 [molybdopterin-synthase sulfur-carrier protein]-C-terminal Gly-Gly + 2 H(+)</text>
        <dbReference type="Rhea" id="RHEA:26333"/>
        <dbReference type="Rhea" id="RHEA-COMP:12202"/>
        <dbReference type="Rhea" id="RHEA-COMP:19907"/>
        <dbReference type="ChEBI" id="CHEBI:15377"/>
        <dbReference type="ChEBI" id="CHEBI:15378"/>
        <dbReference type="ChEBI" id="CHEBI:58698"/>
        <dbReference type="ChEBI" id="CHEBI:59648"/>
        <dbReference type="ChEBI" id="CHEBI:90778"/>
        <dbReference type="ChEBI" id="CHEBI:232372"/>
        <dbReference type="EC" id="2.8.1.12"/>
    </reaction>
</comment>
<keyword evidence="13" id="KW-1185">Reference proteome</keyword>